<dbReference type="Proteomes" id="UP000435357">
    <property type="component" value="Unassembled WGS sequence"/>
</dbReference>
<dbReference type="AlphaFoldDB" id="A0A6N6M5B1"/>
<keyword evidence="5" id="KW-0472">Membrane</keyword>
<proteinExistence type="predicted"/>
<dbReference type="PANTHER" id="PTHR37481:SF1">
    <property type="entry name" value="LIPOPOLYSACCHARIDE EXPORT SYSTEM PROTEIN LPTC"/>
    <property type="match status" value="1"/>
</dbReference>
<dbReference type="OrthoDB" id="1427074at2"/>
<evidence type="ECO:0000313" key="7">
    <source>
        <dbReference type="Proteomes" id="UP000435357"/>
    </source>
</evidence>
<dbReference type="RefSeq" id="WP_151168855.1">
    <property type="nucleotide sequence ID" value="NZ_WACR01000008.1"/>
</dbReference>
<evidence type="ECO:0000256" key="3">
    <source>
        <dbReference type="ARBA" id="ARBA00022692"/>
    </source>
</evidence>
<accession>A0A6N6M5B1</accession>
<dbReference type="Gene3D" id="2.60.450.10">
    <property type="entry name" value="Lipopolysaccharide (LPS) transport protein A like domain"/>
    <property type="match status" value="1"/>
</dbReference>
<keyword evidence="2" id="KW-0997">Cell inner membrane</keyword>
<keyword evidence="7" id="KW-1185">Reference proteome</keyword>
<keyword evidence="3" id="KW-0812">Transmembrane</keyword>
<evidence type="ECO:0000256" key="4">
    <source>
        <dbReference type="ARBA" id="ARBA00022989"/>
    </source>
</evidence>
<dbReference type="GO" id="GO:0030288">
    <property type="term" value="C:outer membrane-bounded periplasmic space"/>
    <property type="evidence" value="ECO:0007669"/>
    <property type="project" value="TreeGrafter"/>
</dbReference>
<dbReference type="PANTHER" id="PTHR37481">
    <property type="entry name" value="LIPOPOLYSACCHARIDE EXPORT SYSTEM PROTEIN LPTC"/>
    <property type="match status" value="1"/>
</dbReference>
<comment type="caution">
    <text evidence="6">The sequence shown here is derived from an EMBL/GenBank/DDBJ whole genome shotgun (WGS) entry which is preliminary data.</text>
</comment>
<evidence type="ECO:0000256" key="5">
    <source>
        <dbReference type="ARBA" id="ARBA00023136"/>
    </source>
</evidence>
<keyword evidence="4" id="KW-1133">Transmembrane helix</keyword>
<keyword evidence="1" id="KW-1003">Cell membrane</keyword>
<dbReference type="Pfam" id="PF06835">
    <property type="entry name" value="LptC"/>
    <property type="match status" value="1"/>
</dbReference>
<dbReference type="InterPro" id="IPR052363">
    <property type="entry name" value="LPS_export_LptC"/>
</dbReference>
<sequence length="194" mass="22744">MKTSRSHLFLSILIIMMGMLFSCENSKKDLETIKFDDSFPNEITRDVTIFYSDSAKVQVMLKAPLIERYYREEDSYAEFNKGVYVEFYDDSGKVESTIESEYAKHYNERGEMLARNDVVVVNKKGEKLNTEHLEWNQNTHQIRSNSFVKITTKDEIIYGNGLEANEDFTRYKVKDIKGIIEVDQNEMKKDEDVQ</sequence>
<dbReference type="GO" id="GO:0017089">
    <property type="term" value="F:glycolipid transfer activity"/>
    <property type="evidence" value="ECO:0007669"/>
    <property type="project" value="TreeGrafter"/>
</dbReference>
<evidence type="ECO:0000256" key="2">
    <source>
        <dbReference type="ARBA" id="ARBA00022519"/>
    </source>
</evidence>
<dbReference type="GO" id="GO:0005886">
    <property type="term" value="C:plasma membrane"/>
    <property type="evidence" value="ECO:0007669"/>
    <property type="project" value="InterPro"/>
</dbReference>
<reference evidence="6 7" key="1">
    <citation type="submission" date="2019-09" db="EMBL/GenBank/DDBJ databases">
        <title>Genomes of Cryomorphaceae.</title>
        <authorList>
            <person name="Bowman J.P."/>
        </authorList>
    </citation>
    <scope>NUCLEOTIDE SEQUENCE [LARGE SCALE GENOMIC DNA]</scope>
    <source>
        <strain evidence="6 7">KCTC 52047</strain>
    </source>
</reference>
<dbReference type="EMBL" id="WACR01000008">
    <property type="protein sequence ID" value="KAB1063421.1"/>
    <property type="molecule type" value="Genomic_DNA"/>
</dbReference>
<dbReference type="PROSITE" id="PS51257">
    <property type="entry name" value="PROKAR_LIPOPROTEIN"/>
    <property type="match status" value="1"/>
</dbReference>
<evidence type="ECO:0000313" key="6">
    <source>
        <dbReference type="EMBL" id="KAB1063421.1"/>
    </source>
</evidence>
<dbReference type="NCBIfam" id="TIGR04409">
    <property type="entry name" value="LptC_YrbK"/>
    <property type="match status" value="1"/>
</dbReference>
<gene>
    <name evidence="6" type="primary">lptC</name>
    <name evidence="6" type="ORF">F3059_10150</name>
</gene>
<dbReference type="InterPro" id="IPR026265">
    <property type="entry name" value="LptC"/>
</dbReference>
<name>A0A6N6M5B1_9FLAO</name>
<organism evidence="6 7">
    <name type="scientific">Salibacter halophilus</name>
    <dbReference type="NCBI Taxonomy" id="1803916"/>
    <lineage>
        <taxon>Bacteria</taxon>
        <taxon>Pseudomonadati</taxon>
        <taxon>Bacteroidota</taxon>
        <taxon>Flavobacteriia</taxon>
        <taxon>Flavobacteriales</taxon>
        <taxon>Salibacteraceae</taxon>
        <taxon>Salibacter</taxon>
    </lineage>
</organism>
<dbReference type="GO" id="GO:0015221">
    <property type="term" value="F:lipopolysaccharide transmembrane transporter activity"/>
    <property type="evidence" value="ECO:0007669"/>
    <property type="project" value="InterPro"/>
</dbReference>
<evidence type="ECO:0000256" key="1">
    <source>
        <dbReference type="ARBA" id="ARBA00022475"/>
    </source>
</evidence>
<dbReference type="InterPro" id="IPR010664">
    <property type="entry name" value="LipoPS_assembly_LptC-rel"/>
</dbReference>
<protein>
    <submittedName>
        <fullName evidence="6">LPS export ABC transporter periplasmic protein LptC</fullName>
    </submittedName>
</protein>